<dbReference type="PANTHER" id="PTHR42928:SF5">
    <property type="entry name" value="BLR1237 PROTEIN"/>
    <property type="match status" value="1"/>
</dbReference>
<dbReference type="PIRSF" id="PIRSF017082">
    <property type="entry name" value="YflP"/>
    <property type="match status" value="1"/>
</dbReference>
<keyword evidence="2" id="KW-0732">Signal</keyword>
<dbReference type="RefSeq" id="WP_308717160.1">
    <property type="nucleotide sequence ID" value="NZ_JAVHUY010000048.1"/>
</dbReference>
<comment type="similarity">
    <text evidence="1">Belongs to the UPF0065 (bug) family.</text>
</comment>
<reference evidence="3 4" key="1">
    <citation type="submission" date="2023-08" db="EMBL/GenBank/DDBJ databases">
        <title>Phytohabitans sansha sp. nov., isolated from marine sediment.</title>
        <authorList>
            <person name="Zhao Y."/>
            <person name="Yi K."/>
        </authorList>
    </citation>
    <scope>NUCLEOTIDE SEQUENCE [LARGE SCALE GENOMIC DNA]</scope>
    <source>
        <strain evidence="3 4">ZYX-F-186</strain>
    </source>
</reference>
<keyword evidence="4" id="KW-1185">Reference proteome</keyword>
<dbReference type="Pfam" id="PF03401">
    <property type="entry name" value="TctC"/>
    <property type="match status" value="1"/>
</dbReference>
<sequence length="327" mass="32962">MSYRRHFGVPLAAALAGILALSACAEDAGGGSGADYPSKPIDIIVPASAGGGADLITRALADALSKHFGQTINVVNKPGGNNIPGTQEALSAKPDGYTLLADGSSTSSLMKLVDNLPFKIEDRTFVAKATEAPMAYVASAKSGWATLDDVAAAAKADPSSFEWAALGGTTIADLSLVQFFDSIGVERSKTRMTRFPGTADAVTAIAGNHVSFGGGGANAMVSQASAGTVKVLAVTGAQRFAALSGVPTTAEAGHPELNATFWAGFSGPAGLPDSVVNAWGEALKVVLADPAVRQKLAAQGAVPALVTGPEFKSFVLAEADSVSKVMG</sequence>
<gene>
    <name evidence="3" type="ORF">RB614_35955</name>
</gene>
<evidence type="ECO:0000313" key="3">
    <source>
        <dbReference type="EMBL" id="MDQ7909906.1"/>
    </source>
</evidence>
<dbReference type="PROSITE" id="PS51257">
    <property type="entry name" value="PROKAR_LIPOPROTEIN"/>
    <property type="match status" value="1"/>
</dbReference>
<dbReference type="InterPro" id="IPR042100">
    <property type="entry name" value="Bug_dom1"/>
</dbReference>
<name>A0ABU0ZSZ2_9ACTN</name>
<accession>A0ABU0ZSZ2</accession>
<comment type="caution">
    <text evidence="3">The sequence shown here is derived from an EMBL/GenBank/DDBJ whole genome shotgun (WGS) entry which is preliminary data.</text>
</comment>
<dbReference type="CDD" id="cd07012">
    <property type="entry name" value="PBP2_Bug_TTT"/>
    <property type="match status" value="1"/>
</dbReference>
<dbReference type="PANTHER" id="PTHR42928">
    <property type="entry name" value="TRICARBOXYLATE-BINDING PROTEIN"/>
    <property type="match status" value="1"/>
</dbReference>
<dbReference type="Proteomes" id="UP001230908">
    <property type="component" value="Unassembled WGS sequence"/>
</dbReference>
<proteinExistence type="inferred from homology"/>
<feature type="signal peptide" evidence="2">
    <location>
        <begin position="1"/>
        <end position="25"/>
    </location>
</feature>
<dbReference type="InterPro" id="IPR005064">
    <property type="entry name" value="BUG"/>
</dbReference>
<dbReference type="EMBL" id="JAVHUY010000048">
    <property type="protein sequence ID" value="MDQ7909906.1"/>
    <property type="molecule type" value="Genomic_DNA"/>
</dbReference>
<protein>
    <submittedName>
        <fullName evidence="3">Tripartite tricarboxylate transporter substrate binding protein</fullName>
    </submittedName>
</protein>
<organism evidence="3 4">
    <name type="scientific">Phytohabitans maris</name>
    <dbReference type="NCBI Taxonomy" id="3071409"/>
    <lineage>
        <taxon>Bacteria</taxon>
        <taxon>Bacillati</taxon>
        <taxon>Actinomycetota</taxon>
        <taxon>Actinomycetes</taxon>
        <taxon>Micromonosporales</taxon>
        <taxon>Micromonosporaceae</taxon>
    </lineage>
</organism>
<evidence type="ECO:0000313" key="4">
    <source>
        <dbReference type="Proteomes" id="UP001230908"/>
    </source>
</evidence>
<evidence type="ECO:0000256" key="1">
    <source>
        <dbReference type="ARBA" id="ARBA00006987"/>
    </source>
</evidence>
<dbReference type="Gene3D" id="3.40.190.150">
    <property type="entry name" value="Bordetella uptake gene, domain 1"/>
    <property type="match status" value="1"/>
</dbReference>
<feature type="chain" id="PRO_5046431841" evidence="2">
    <location>
        <begin position="26"/>
        <end position="327"/>
    </location>
</feature>
<dbReference type="Gene3D" id="3.40.190.10">
    <property type="entry name" value="Periplasmic binding protein-like II"/>
    <property type="match status" value="1"/>
</dbReference>
<evidence type="ECO:0000256" key="2">
    <source>
        <dbReference type="SAM" id="SignalP"/>
    </source>
</evidence>